<keyword evidence="3" id="KW-1185">Reference proteome</keyword>
<protein>
    <submittedName>
        <fullName evidence="2">Uncharacterized protein</fullName>
    </submittedName>
</protein>
<dbReference type="Proteomes" id="UP001283361">
    <property type="component" value="Unassembled WGS sequence"/>
</dbReference>
<dbReference type="AlphaFoldDB" id="A0AAE0Z036"/>
<keyword evidence="1" id="KW-1133">Transmembrane helix</keyword>
<keyword evidence="1" id="KW-0812">Transmembrane</keyword>
<feature type="non-terminal residue" evidence="2">
    <location>
        <position position="1"/>
    </location>
</feature>
<feature type="transmembrane region" description="Helical" evidence="1">
    <location>
        <begin position="155"/>
        <end position="175"/>
    </location>
</feature>
<proteinExistence type="predicted"/>
<dbReference type="EMBL" id="JAWDGP010005072">
    <property type="protein sequence ID" value="KAK3759816.1"/>
    <property type="molecule type" value="Genomic_DNA"/>
</dbReference>
<organism evidence="2 3">
    <name type="scientific">Elysia crispata</name>
    <name type="common">lettuce slug</name>
    <dbReference type="NCBI Taxonomy" id="231223"/>
    <lineage>
        <taxon>Eukaryota</taxon>
        <taxon>Metazoa</taxon>
        <taxon>Spiralia</taxon>
        <taxon>Lophotrochozoa</taxon>
        <taxon>Mollusca</taxon>
        <taxon>Gastropoda</taxon>
        <taxon>Heterobranchia</taxon>
        <taxon>Euthyneura</taxon>
        <taxon>Panpulmonata</taxon>
        <taxon>Sacoglossa</taxon>
        <taxon>Placobranchoidea</taxon>
        <taxon>Plakobranchidae</taxon>
        <taxon>Elysia</taxon>
    </lineage>
</organism>
<reference evidence="2" key="1">
    <citation type="journal article" date="2023" name="G3 (Bethesda)">
        <title>A reference genome for the long-term kleptoplast-retaining sea slug Elysia crispata morphotype clarki.</title>
        <authorList>
            <person name="Eastman K.E."/>
            <person name="Pendleton A.L."/>
            <person name="Shaikh M.A."/>
            <person name="Suttiyut T."/>
            <person name="Ogas R."/>
            <person name="Tomko P."/>
            <person name="Gavelis G."/>
            <person name="Widhalm J.R."/>
            <person name="Wisecaver J.H."/>
        </authorList>
    </citation>
    <scope>NUCLEOTIDE SEQUENCE</scope>
    <source>
        <strain evidence="2">ECLA1</strain>
    </source>
</reference>
<sequence>FYYTSTTSSNPISPCTVFDLGTAKIELLSFQSSFNDNEDFLVAGEDTTVIQFEVSGNNSVHSFDGESGPQFYYTTTDMASHLGCLGFDPGTKRTGVRDACSCEMKTSNKFWLSYTRKATLDISRATVYLLWPGKPDLRSENYTFPEIRDISCLRLIKNVSIGVAVVLFLATVAFLDVLNNNTYGGVEDFNHHAQGRVPSDVRKQMEAANVKESVENQQ</sequence>
<keyword evidence="1" id="KW-0472">Membrane</keyword>
<evidence type="ECO:0000313" key="2">
    <source>
        <dbReference type="EMBL" id="KAK3759816.1"/>
    </source>
</evidence>
<evidence type="ECO:0000313" key="3">
    <source>
        <dbReference type="Proteomes" id="UP001283361"/>
    </source>
</evidence>
<name>A0AAE0Z036_9GAST</name>
<accession>A0AAE0Z036</accession>
<gene>
    <name evidence="2" type="ORF">RRG08_018602</name>
</gene>
<evidence type="ECO:0000256" key="1">
    <source>
        <dbReference type="SAM" id="Phobius"/>
    </source>
</evidence>
<comment type="caution">
    <text evidence="2">The sequence shown here is derived from an EMBL/GenBank/DDBJ whole genome shotgun (WGS) entry which is preliminary data.</text>
</comment>